<accession>A0ABU0C421</accession>
<evidence type="ECO:0000256" key="1">
    <source>
        <dbReference type="ARBA" id="ARBA00005495"/>
    </source>
</evidence>
<name>A0ABU0C421_9BRAD</name>
<dbReference type="SUPFAM" id="SSF51316">
    <property type="entry name" value="Mss4-like"/>
    <property type="match status" value="1"/>
</dbReference>
<sequence>MSASAFSLSMAVPVEGFRLLSGEPVIGGAREMKGLDHSFCGHCMSWVFTRFPEVMGEIINVRSTMLEDTSELEPFLETCTAEKLDWVTTPAKHSFEHFPTPEEFPALIEEYSTR</sequence>
<proteinExistence type="inferred from homology"/>
<feature type="domain" description="CENP-V/GFA" evidence="4">
    <location>
        <begin position="2"/>
        <end position="78"/>
    </location>
</feature>
<reference evidence="5 6" key="1">
    <citation type="submission" date="2023-07" db="EMBL/GenBank/DDBJ databases">
        <title>Genomic Encyclopedia of Type Strains, Phase IV (KMG-IV): sequencing the most valuable type-strain genomes for metagenomic binning, comparative biology and taxonomic classification.</title>
        <authorList>
            <person name="Goeker M."/>
        </authorList>
    </citation>
    <scope>NUCLEOTIDE SEQUENCE [LARGE SCALE GENOMIC DNA]</scope>
    <source>
        <strain evidence="5 6">DSM 11549</strain>
    </source>
</reference>
<keyword evidence="2" id="KW-0479">Metal-binding</keyword>
<evidence type="ECO:0000256" key="2">
    <source>
        <dbReference type="ARBA" id="ARBA00022723"/>
    </source>
</evidence>
<keyword evidence="3" id="KW-0862">Zinc</keyword>
<organism evidence="5 6">
    <name type="scientific">Rhodopseudomonas julia</name>
    <dbReference type="NCBI Taxonomy" id="200617"/>
    <lineage>
        <taxon>Bacteria</taxon>
        <taxon>Pseudomonadati</taxon>
        <taxon>Pseudomonadota</taxon>
        <taxon>Alphaproteobacteria</taxon>
        <taxon>Hyphomicrobiales</taxon>
        <taxon>Nitrobacteraceae</taxon>
        <taxon>Rhodopseudomonas</taxon>
    </lineage>
</organism>
<dbReference type="EMBL" id="JAUSUK010000001">
    <property type="protein sequence ID" value="MDQ0325263.1"/>
    <property type="molecule type" value="Genomic_DNA"/>
</dbReference>
<evidence type="ECO:0000313" key="5">
    <source>
        <dbReference type="EMBL" id="MDQ0325263.1"/>
    </source>
</evidence>
<dbReference type="Proteomes" id="UP001230253">
    <property type="component" value="Unassembled WGS sequence"/>
</dbReference>
<comment type="caution">
    <text evidence="5">The sequence shown here is derived from an EMBL/GenBank/DDBJ whole genome shotgun (WGS) entry which is preliminary data.</text>
</comment>
<evidence type="ECO:0000259" key="4">
    <source>
        <dbReference type="Pfam" id="PF04828"/>
    </source>
</evidence>
<evidence type="ECO:0000256" key="3">
    <source>
        <dbReference type="ARBA" id="ARBA00022833"/>
    </source>
</evidence>
<dbReference type="InterPro" id="IPR006913">
    <property type="entry name" value="CENP-V/GFA"/>
</dbReference>
<dbReference type="InterPro" id="IPR011057">
    <property type="entry name" value="Mss4-like_sf"/>
</dbReference>
<evidence type="ECO:0000313" key="6">
    <source>
        <dbReference type="Proteomes" id="UP001230253"/>
    </source>
</evidence>
<dbReference type="Pfam" id="PF04828">
    <property type="entry name" value="GFA"/>
    <property type="match status" value="1"/>
</dbReference>
<protein>
    <recommendedName>
        <fullName evidence="4">CENP-V/GFA domain-containing protein</fullName>
    </recommendedName>
</protein>
<gene>
    <name evidence="5" type="ORF">J2R99_001112</name>
</gene>
<comment type="similarity">
    <text evidence="1">Belongs to the Gfa family.</text>
</comment>
<dbReference type="Gene3D" id="3.90.1590.10">
    <property type="entry name" value="glutathione-dependent formaldehyde- activating enzyme (gfa)"/>
    <property type="match status" value="1"/>
</dbReference>
<keyword evidence="6" id="KW-1185">Reference proteome</keyword>